<protein>
    <recommendedName>
        <fullName evidence="5">SPX domain-containing protein</fullName>
    </recommendedName>
</protein>
<name>A0ABQ9NJF6_9PEZI</name>
<proteinExistence type="predicted"/>
<evidence type="ECO:0008006" key="5">
    <source>
        <dbReference type="Google" id="ProtNLM"/>
    </source>
</evidence>
<keyword evidence="2" id="KW-1133">Transmembrane helix</keyword>
<feature type="compositionally biased region" description="Low complexity" evidence="1">
    <location>
        <begin position="603"/>
        <end position="618"/>
    </location>
</feature>
<evidence type="ECO:0000256" key="1">
    <source>
        <dbReference type="SAM" id="MobiDB-lite"/>
    </source>
</evidence>
<dbReference type="EMBL" id="JAPDRL010000073">
    <property type="protein sequence ID" value="KAJ9659670.1"/>
    <property type="molecule type" value="Genomic_DNA"/>
</dbReference>
<feature type="region of interest" description="Disordered" evidence="1">
    <location>
        <begin position="1"/>
        <end position="178"/>
    </location>
</feature>
<evidence type="ECO:0000313" key="4">
    <source>
        <dbReference type="Proteomes" id="UP001172684"/>
    </source>
</evidence>
<reference evidence="3" key="1">
    <citation type="submission" date="2022-10" db="EMBL/GenBank/DDBJ databases">
        <title>Culturing micro-colonial fungi from biological soil crusts in the Mojave desert and describing Neophaeococcomyces mojavensis, and introducing the new genera and species Taxawa tesnikishii.</title>
        <authorList>
            <person name="Kurbessoian T."/>
            <person name="Stajich J.E."/>
        </authorList>
    </citation>
    <scope>NUCLEOTIDE SEQUENCE</scope>
    <source>
        <strain evidence="3">TK_1</strain>
    </source>
</reference>
<feature type="compositionally biased region" description="Acidic residues" evidence="1">
    <location>
        <begin position="89"/>
        <end position="100"/>
    </location>
</feature>
<feature type="region of interest" description="Disordered" evidence="1">
    <location>
        <begin position="193"/>
        <end position="219"/>
    </location>
</feature>
<evidence type="ECO:0000256" key="2">
    <source>
        <dbReference type="SAM" id="Phobius"/>
    </source>
</evidence>
<keyword evidence="2" id="KW-0812">Transmembrane</keyword>
<accession>A0ABQ9NJF6</accession>
<feature type="transmembrane region" description="Helical" evidence="2">
    <location>
        <begin position="706"/>
        <end position="734"/>
    </location>
</feature>
<keyword evidence="2" id="KW-0472">Membrane</keyword>
<organism evidence="3 4">
    <name type="scientific">Coniosporium apollinis</name>
    <dbReference type="NCBI Taxonomy" id="61459"/>
    <lineage>
        <taxon>Eukaryota</taxon>
        <taxon>Fungi</taxon>
        <taxon>Dikarya</taxon>
        <taxon>Ascomycota</taxon>
        <taxon>Pezizomycotina</taxon>
        <taxon>Dothideomycetes</taxon>
        <taxon>Dothideomycetes incertae sedis</taxon>
        <taxon>Coniosporium</taxon>
    </lineage>
</organism>
<evidence type="ECO:0000313" key="3">
    <source>
        <dbReference type="EMBL" id="KAJ9659670.1"/>
    </source>
</evidence>
<feature type="compositionally biased region" description="Polar residues" evidence="1">
    <location>
        <begin position="589"/>
        <end position="600"/>
    </location>
</feature>
<feature type="compositionally biased region" description="Basic and acidic residues" evidence="1">
    <location>
        <begin position="28"/>
        <end position="45"/>
    </location>
</feature>
<feature type="compositionally biased region" description="Low complexity" evidence="1">
    <location>
        <begin position="208"/>
        <end position="219"/>
    </location>
</feature>
<feature type="transmembrane region" description="Helical" evidence="2">
    <location>
        <begin position="669"/>
        <end position="694"/>
    </location>
</feature>
<gene>
    <name evidence="3" type="ORF">H2201_007261</name>
</gene>
<dbReference type="Proteomes" id="UP001172684">
    <property type="component" value="Unassembled WGS sequence"/>
</dbReference>
<comment type="caution">
    <text evidence="3">The sequence shown here is derived from an EMBL/GenBank/DDBJ whole genome shotgun (WGS) entry which is preliminary data.</text>
</comment>
<feature type="region of interest" description="Disordered" evidence="1">
    <location>
        <begin position="342"/>
        <end position="368"/>
    </location>
</feature>
<sequence>MSTSPLSPKAPLGPRSPDVTAFNGSVDQHTERLRLSTRSLPKDPNVRVSNSPRNSPIVVQGHSPVKSIFIEMDGSIHNQPDGGMRTTDFFDDSSEDEVDEAPAAAAAVGQSPPYRSGAANGGSGPRDSVAVHKSRSNRKMKEESYLGSAPGRYVSQCGSSNDQPAPAVEEGGGDKDLHSSLLSATADFLRLTPGTPLRKLPHRRHVSDSPASSSSYPNSVDEIAATGSARHISMQAHGPGKIVHHSSPRVSAVFTDEERSSSPPVPLPLPLPSSLFPVPVPAETNDRHSRIKTQSIVISKADQILGAHEMTLQALLHDEGSPPPALTTTTRPISTAVGAFKHTRQRSASAPARKLSMAPPPIDTHHGHLPEDIVRTPYPFQFRKSFHKPSPLAMEQPPQPREFVLTVSLLRRRQGQGHTRGSSPRVGSIAIPADPDAAAKERAKSPKSKKKVQEQEFMALDFDDAHFFRELRRKYARLAGRWRGFGARTLKTIEVGQSSAGAGFGGPIGCGGEAASCYPRSPRFLARRGLTDTFSEEKLMQHFRCPKIGKARYAWVHWAQRIASSSRSLQPPTGLAAIAAAAGIGGTQWTFAPSETTRPSNPTPTTATGGKGTGTPKTTVDEKELLSPRSPQRRSVPAPESHSDGEALEVEVTAAPGLIFVEGWSVPRIVVALLIVFLLSIAAALLWIFLGVSAPGVGFRSAGQRVATGIVIGAFTLLLGWTAVLGWIAVSWLVS</sequence>
<feature type="region of interest" description="Disordered" evidence="1">
    <location>
        <begin position="589"/>
        <end position="647"/>
    </location>
</feature>
<keyword evidence="4" id="KW-1185">Reference proteome</keyword>